<proteinExistence type="predicted"/>
<evidence type="ECO:0000313" key="2">
    <source>
        <dbReference type="Proteomes" id="UP000019132"/>
    </source>
</evidence>
<reference evidence="1" key="3">
    <citation type="submission" date="2015-02" db="UniProtKB">
        <authorList>
            <consortium name="EnsemblProtists"/>
        </authorList>
    </citation>
    <scope>IDENTIFICATION</scope>
    <source>
        <strain evidence="1">DAOM BR144</strain>
    </source>
</reference>
<dbReference type="VEuPathDB" id="FungiDB:PYU1_G009850"/>
<dbReference type="EMBL" id="GL376624">
    <property type="status" value="NOT_ANNOTATED_CDS"/>
    <property type="molecule type" value="Genomic_DNA"/>
</dbReference>
<dbReference type="InParanoid" id="K3WY20"/>
<dbReference type="HOGENOM" id="CLU_1997151_0_0_1"/>
<sequence>MSKAERPRATASLHAFLVPGMLDTTIPEGLELLLASCDEIQESTVPCRRLHERLAYLRQQVEDRPLATRLQRSTIVKYGACVGDCIRLLTKRQTFSAASPGTEGFSRKSHAFTNVSTCFSFSLSW</sequence>
<organism evidence="1 2">
    <name type="scientific">Globisporangium ultimum (strain ATCC 200006 / CBS 805.95 / DAOM BR144)</name>
    <name type="common">Pythium ultimum</name>
    <dbReference type="NCBI Taxonomy" id="431595"/>
    <lineage>
        <taxon>Eukaryota</taxon>
        <taxon>Sar</taxon>
        <taxon>Stramenopiles</taxon>
        <taxon>Oomycota</taxon>
        <taxon>Peronosporomycetes</taxon>
        <taxon>Pythiales</taxon>
        <taxon>Pythiaceae</taxon>
        <taxon>Globisporangium</taxon>
    </lineage>
</organism>
<dbReference type="Proteomes" id="UP000019132">
    <property type="component" value="Unassembled WGS sequence"/>
</dbReference>
<reference evidence="2" key="1">
    <citation type="journal article" date="2010" name="Genome Biol.">
        <title>Genome sequence of the necrotrophic plant pathogen Pythium ultimum reveals original pathogenicity mechanisms and effector repertoire.</title>
        <authorList>
            <person name="Levesque C.A."/>
            <person name="Brouwer H."/>
            <person name="Cano L."/>
            <person name="Hamilton J.P."/>
            <person name="Holt C."/>
            <person name="Huitema E."/>
            <person name="Raffaele S."/>
            <person name="Robideau G.P."/>
            <person name="Thines M."/>
            <person name="Win J."/>
            <person name="Zerillo M.M."/>
            <person name="Beakes G.W."/>
            <person name="Boore J.L."/>
            <person name="Busam D."/>
            <person name="Dumas B."/>
            <person name="Ferriera S."/>
            <person name="Fuerstenberg S.I."/>
            <person name="Gachon C.M."/>
            <person name="Gaulin E."/>
            <person name="Govers F."/>
            <person name="Grenville-Briggs L."/>
            <person name="Horner N."/>
            <person name="Hostetler J."/>
            <person name="Jiang R.H."/>
            <person name="Johnson J."/>
            <person name="Krajaejun T."/>
            <person name="Lin H."/>
            <person name="Meijer H.J."/>
            <person name="Moore B."/>
            <person name="Morris P."/>
            <person name="Phuntmart V."/>
            <person name="Puiu D."/>
            <person name="Shetty J."/>
            <person name="Stajich J.E."/>
            <person name="Tripathy S."/>
            <person name="Wawra S."/>
            <person name="van West P."/>
            <person name="Whitty B.R."/>
            <person name="Coutinho P.M."/>
            <person name="Henrissat B."/>
            <person name="Martin F."/>
            <person name="Thomas P.D."/>
            <person name="Tyler B.M."/>
            <person name="De Vries R.P."/>
            <person name="Kamoun S."/>
            <person name="Yandell M."/>
            <person name="Tisserat N."/>
            <person name="Buell C.R."/>
        </authorList>
    </citation>
    <scope>NUCLEOTIDE SEQUENCE</scope>
    <source>
        <strain evidence="2">DAOM:BR144</strain>
    </source>
</reference>
<keyword evidence="2" id="KW-1185">Reference proteome</keyword>
<dbReference type="EnsemblProtists" id="PYU1_T009868">
    <property type="protein sequence ID" value="PYU1_T009868"/>
    <property type="gene ID" value="PYU1_G009850"/>
</dbReference>
<reference evidence="2" key="2">
    <citation type="submission" date="2010-04" db="EMBL/GenBank/DDBJ databases">
        <authorList>
            <person name="Buell R."/>
            <person name="Hamilton J."/>
            <person name="Hostetler J."/>
        </authorList>
    </citation>
    <scope>NUCLEOTIDE SEQUENCE [LARGE SCALE GENOMIC DNA]</scope>
    <source>
        <strain evidence="2">DAOM:BR144</strain>
    </source>
</reference>
<dbReference type="AlphaFoldDB" id="K3WY20"/>
<evidence type="ECO:0000313" key="1">
    <source>
        <dbReference type="EnsemblProtists" id="PYU1_T009868"/>
    </source>
</evidence>
<accession>K3WY20</accession>
<protein>
    <submittedName>
        <fullName evidence="1">Uncharacterized protein</fullName>
    </submittedName>
</protein>
<name>K3WY20_GLOUD</name>